<dbReference type="EMBL" id="MUEK01000003">
    <property type="protein sequence ID" value="OOE40657.1"/>
    <property type="molecule type" value="Genomic_DNA"/>
</dbReference>
<evidence type="ECO:0000313" key="4">
    <source>
        <dbReference type="Proteomes" id="UP000189021"/>
    </source>
</evidence>
<proteinExistence type="predicted"/>
<dbReference type="Proteomes" id="UP000189021">
    <property type="component" value="Unassembled WGS sequence"/>
</dbReference>
<keyword evidence="4" id="KW-1185">Reference proteome</keyword>
<evidence type="ECO:0000313" key="1">
    <source>
        <dbReference type="EMBL" id="OOE40657.1"/>
    </source>
</evidence>
<dbReference type="Proteomes" id="UP000188726">
    <property type="component" value="Unassembled WGS sequence"/>
</dbReference>
<gene>
    <name evidence="1" type="ORF">BZG00_04430</name>
    <name evidence="2" type="ORF">BZG09_03905</name>
</gene>
<dbReference type="InterPro" id="IPR008551">
    <property type="entry name" value="TANGO2"/>
</dbReference>
<organism evidence="2 3">
    <name type="scientific">Salinivibrio kushneri</name>
    <dbReference type="NCBI Taxonomy" id="1908198"/>
    <lineage>
        <taxon>Bacteria</taxon>
        <taxon>Pseudomonadati</taxon>
        <taxon>Pseudomonadota</taxon>
        <taxon>Gammaproteobacteria</taxon>
        <taxon>Vibrionales</taxon>
        <taxon>Vibrionaceae</taxon>
        <taxon>Salinivibrio</taxon>
    </lineage>
</organism>
<dbReference type="Pfam" id="PF05742">
    <property type="entry name" value="TANGO2"/>
    <property type="match status" value="1"/>
</dbReference>
<dbReference type="RefSeq" id="WP_077457119.1">
    <property type="nucleotide sequence ID" value="NZ_CP040022.1"/>
</dbReference>
<accession>A0AB36K9D9</accession>
<reference evidence="3 4" key="1">
    <citation type="journal article" date="2017" name="Genome Announc.">
        <title>Draft Genome Sequences of Salinivibrio proteolyticus, Salinivibrio sharmensis, Salinivibrio siamensis, Salinivibrio costicola subsp. alcaliphilus, Salinivibrio costicola subsp. vallismortis, and 29 New Isolates Belonging to the Genus Salinivibrio.</title>
        <authorList>
            <person name="Lopez-Hermoso C."/>
            <person name="de la Haba R.R."/>
            <person name="Sanchez-Porro C."/>
            <person name="Bayliss S.C."/>
            <person name="Feil E.J."/>
            <person name="Ventosa A."/>
        </authorList>
    </citation>
    <scope>NUCLEOTIDE SEQUENCE [LARGE SCALE GENOMIC DNA]</scope>
    <source>
        <strain evidence="1 4">AL184</strain>
        <strain evidence="2 3">IC202</strain>
    </source>
</reference>
<evidence type="ECO:0000313" key="2">
    <source>
        <dbReference type="EMBL" id="OOE45559.1"/>
    </source>
</evidence>
<protein>
    <recommendedName>
        <fullName evidence="5">NRDE family protein</fullName>
    </recommendedName>
</protein>
<evidence type="ECO:0008006" key="5">
    <source>
        <dbReference type="Google" id="ProtNLM"/>
    </source>
</evidence>
<name>A0AB36K9D9_9GAMM</name>
<dbReference type="AlphaFoldDB" id="A0AB36K9D9"/>
<evidence type="ECO:0000313" key="3">
    <source>
        <dbReference type="Proteomes" id="UP000188726"/>
    </source>
</evidence>
<dbReference type="EMBL" id="MUEO01000006">
    <property type="protein sequence ID" value="OOE45559.1"/>
    <property type="molecule type" value="Genomic_DNA"/>
</dbReference>
<comment type="caution">
    <text evidence="2">The sequence shown here is derived from an EMBL/GenBank/DDBJ whole genome shotgun (WGS) entry which is preliminary data.</text>
</comment>
<sequence>MCTLTWLTSEQGFELCFNRDEARGRSRAIPPKIYQIAGTRVLMPIDPDGMGTWIAANEHGLLVCLLNDYQGQSSVVPKRSRGQLVKSVARARDLTQVGHIVSAHTMTDFSPFNLLVFRPASPIGTPPRCPAPKAWHWDGQTLQRIECVPPVVSSAVVPDDARRTRSALLASSLHASPSVHGLIQYHRSHEPVLGSLSVCMHRDDASTVSFTHIRVSSATTSMYYYDGAPCRVSRPLVTHLPLVTDNITPLKANTGSDTD</sequence>